<protein>
    <recommendedName>
        <fullName evidence="2">Ice-binding protein C-terminal domain-containing protein</fullName>
    </recommendedName>
</protein>
<reference evidence="3 4" key="1">
    <citation type="journal article" date="2008" name="Int. J. Syst. Evol. Microbiol.">
        <title>Neptunomonas japonica sp. nov., an Osedax japonicus symbiont-like bacterium isolated from sediment adjacent to sperm whale carcasses off Kagoshima, Japan.</title>
        <authorList>
            <person name="Miyazaki M."/>
            <person name="Nogi Y."/>
            <person name="Fujiwara Y."/>
            <person name="Kawato M."/>
            <person name="Kubokawa K."/>
            <person name="Horikoshi K."/>
        </authorList>
    </citation>
    <scope>NUCLEOTIDE SEQUENCE [LARGE SCALE GENOMIC DNA]</scope>
    <source>
        <strain evidence="3 4">JAMM 1380</strain>
    </source>
</reference>
<dbReference type="NCBIfam" id="TIGR02595">
    <property type="entry name" value="PEP_CTERM"/>
    <property type="match status" value="1"/>
</dbReference>
<keyword evidence="1" id="KW-0732">Signal</keyword>
<organism evidence="3 4">
    <name type="scientific">Neptunomonas japonica JAMM 1380</name>
    <dbReference type="NCBI Taxonomy" id="1441457"/>
    <lineage>
        <taxon>Bacteria</taxon>
        <taxon>Pseudomonadati</taxon>
        <taxon>Pseudomonadota</taxon>
        <taxon>Gammaproteobacteria</taxon>
        <taxon>Oceanospirillales</taxon>
        <taxon>Oceanospirillaceae</taxon>
        <taxon>Neptunomonas</taxon>
    </lineage>
</organism>
<feature type="chain" id="PRO_5032864923" description="Ice-binding protein C-terminal domain-containing protein" evidence="1">
    <location>
        <begin position="22"/>
        <end position="300"/>
    </location>
</feature>
<feature type="signal peptide" evidence="1">
    <location>
        <begin position="1"/>
        <end position="21"/>
    </location>
</feature>
<dbReference type="RefSeq" id="WP_201350362.1">
    <property type="nucleotide sequence ID" value="NZ_AP014546.1"/>
</dbReference>
<evidence type="ECO:0000256" key="1">
    <source>
        <dbReference type="SAM" id="SignalP"/>
    </source>
</evidence>
<evidence type="ECO:0000313" key="3">
    <source>
        <dbReference type="EMBL" id="BBB29768.1"/>
    </source>
</evidence>
<dbReference type="EMBL" id="AP014546">
    <property type="protein sequence ID" value="BBB29768.1"/>
    <property type="molecule type" value="Genomic_DNA"/>
</dbReference>
<feature type="domain" description="Ice-binding protein C-terminal" evidence="2">
    <location>
        <begin position="272"/>
        <end position="292"/>
    </location>
</feature>
<accession>A0A7R6PHL5</accession>
<name>A0A7R6PHL5_9GAMM</name>
<dbReference type="KEGG" id="njp:NEJAP_1818"/>
<keyword evidence="4" id="KW-1185">Reference proteome</keyword>
<dbReference type="AlphaFoldDB" id="A0A7R6PHL5"/>
<dbReference type="Proteomes" id="UP000595332">
    <property type="component" value="Chromosome"/>
</dbReference>
<proteinExistence type="predicted"/>
<evidence type="ECO:0000259" key="2">
    <source>
        <dbReference type="Pfam" id="PF07589"/>
    </source>
</evidence>
<gene>
    <name evidence="3" type="ORF">NEJAP_1818</name>
</gene>
<dbReference type="InterPro" id="IPR013424">
    <property type="entry name" value="Ice-binding_C"/>
</dbReference>
<dbReference type="Pfam" id="PF07589">
    <property type="entry name" value="PEP-CTERM"/>
    <property type="match status" value="1"/>
</dbReference>
<evidence type="ECO:0000313" key="4">
    <source>
        <dbReference type="Proteomes" id="UP000595332"/>
    </source>
</evidence>
<sequence length="300" mass="31377">MKSKLLITALIVSPYISTANAAPIVLQGDFVKTAISDDGTLGFGGNTSPGLLHDATGTGTFGLDYLTPGSPWEIFSVDSDQSGLLTNNNASGFDISGTLSDISGTSAYNNAVNWSGIFGSLFSISTDTYFNNGDERVSFTTTITALTNLTGLSFLRAIDPDPDNYPGGSARTNNGRGFGSLLPQDWVHSVGTLSGLTLGLYSDSSVTHNTGITSPWSFDPANYLAANDAGNGDNAIGLAFNIGSLNASEAVSFDYHYIMGDRLDTVDIPTDVSEPSTMALFALGVLGLASRRSKKKSKSF</sequence>